<evidence type="ECO:0000313" key="15">
    <source>
        <dbReference type="Proteomes" id="UP001152320"/>
    </source>
</evidence>
<name>A0A9Q1CJV8_HOLLE</name>
<dbReference type="EMBL" id="JAIZAY010000002">
    <property type="protein sequence ID" value="KAJ8046646.1"/>
    <property type="molecule type" value="Genomic_DNA"/>
</dbReference>
<dbReference type="PANTHER" id="PTHR24300">
    <property type="entry name" value="CYTOCHROME P450 508A4-RELATED"/>
    <property type="match status" value="1"/>
</dbReference>
<comment type="subcellular location">
    <subcellularLocation>
        <location evidence="3">Endoplasmic reticulum membrane</location>
        <topology evidence="3">Peripheral membrane protein</topology>
    </subcellularLocation>
    <subcellularLocation>
        <location evidence="2">Microsome membrane</location>
        <topology evidence="2">Peripheral membrane protein</topology>
    </subcellularLocation>
</comment>
<feature type="binding site" description="axial binding residue" evidence="13">
    <location>
        <position position="411"/>
    </location>
    <ligand>
        <name>heme</name>
        <dbReference type="ChEBI" id="CHEBI:30413"/>
    </ligand>
    <ligandPart>
        <name>Fe</name>
        <dbReference type="ChEBI" id="CHEBI:18248"/>
    </ligandPart>
</feature>
<evidence type="ECO:0000256" key="4">
    <source>
        <dbReference type="ARBA" id="ARBA00010617"/>
    </source>
</evidence>
<keyword evidence="10 13" id="KW-0408">Iron</keyword>
<dbReference type="PANTHER" id="PTHR24300:SF397">
    <property type="entry name" value="CYTOCHROME P450 2U1"/>
    <property type="match status" value="1"/>
</dbReference>
<keyword evidence="8" id="KW-0492">Microsome</keyword>
<evidence type="ECO:0000256" key="12">
    <source>
        <dbReference type="ARBA" id="ARBA00023136"/>
    </source>
</evidence>
<keyword evidence="15" id="KW-1185">Reference proteome</keyword>
<dbReference type="GO" id="GO:0006082">
    <property type="term" value="P:organic acid metabolic process"/>
    <property type="evidence" value="ECO:0007669"/>
    <property type="project" value="TreeGrafter"/>
</dbReference>
<evidence type="ECO:0000256" key="8">
    <source>
        <dbReference type="ARBA" id="ARBA00022848"/>
    </source>
</evidence>
<dbReference type="GO" id="GO:0016712">
    <property type="term" value="F:oxidoreductase activity, acting on paired donors, with incorporation or reduction of molecular oxygen, reduced flavin or flavoprotein as one donor, and incorporation of one atom of oxygen"/>
    <property type="evidence" value="ECO:0007669"/>
    <property type="project" value="TreeGrafter"/>
</dbReference>
<comment type="caution">
    <text evidence="14">The sequence shown here is derived from an EMBL/GenBank/DDBJ whole genome shotgun (WGS) entry which is preliminary data.</text>
</comment>
<dbReference type="AlphaFoldDB" id="A0A9Q1CJV8"/>
<evidence type="ECO:0000256" key="11">
    <source>
        <dbReference type="ARBA" id="ARBA00023033"/>
    </source>
</evidence>
<dbReference type="GO" id="GO:0006805">
    <property type="term" value="P:xenobiotic metabolic process"/>
    <property type="evidence" value="ECO:0007669"/>
    <property type="project" value="TreeGrafter"/>
</dbReference>
<keyword evidence="12" id="KW-0472">Membrane</keyword>
<dbReference type="PRINTS" id="PR00385">
    <property type="entry name" value="P450"/>
</dbReference>
<keyword evidence="6 13" id="KW-0479">Metal-binding</keyword>
<dbReference type="SUPFAM" id="SSF48264">
    <property type="entry name" value="Cytochrome P450"/>
    <property type="match status" value="1"/>
</dbReference>
<reference evidence="14" key="1">
    <citation type="submission" date="2021-10" db="EMBL/GenBank/DDBJ databases">
        <title>Tropical sea cucumber genome reveals ecological adaptation and Cuvierian tubules defense mechanism.</title>
        <authorList>
            <person name="Chen T."/>
        </authorList>
    </citation>
    <scope>NUCLEOTIDE SEQUENCE</scope>
    <source>
        <strain evidence="14">Nanhai2018</strain>
        <tissue evidence="14">Muscle</tissue>
    </source>
</reference>
<keyword evidence="7" id="KW-0256">Endoplasmic reticulum</keyword>
<comment type="similarity">
    <text evidence="4">Belongs to the cytochrome P450 family.</text>
</comment>
<evidence type="ECO:0000256" key="1">
    <source>
        <dbReference type="ARBA" id="ARBA00001971"/>
    </source>
</evidence>
<dbReference type="InterPro" id="IPR001128">
    <property type="entry name" value="Cyt_P450"/>
</dbReference>
<evidence type="ECO:0000256" key="2">
    <source>
        <dbReference type="ARBA" id="ARBA00004174"/>
    </source>
</evidence>
<dbReference type="InterPro" id="IPR036396">
    <property type="entry name" value="Cyt_P450_sf"/>
</dbReference>
<dbReference type="InterPro" id="IPR002401">
    <property type="entry name" value="Cyt_P450_E_grp-I"/>
</dbReference>
<dbReference type="GO" id="GO:0020037">
    <property type="term" value="F:heme binding"/>
    <property type="evidence" value="ECO:0007669"/>
    <property type="project" value="InterPro"/>
</dbReference>
<evidence type="ECO:0000256" key="6">
    <source>
        <dbReference type="ARBA" id="ARBA00022723"/>
    </source>
</evidence>
<protein>
    <submittedName>
        <fullName evidence="14">Cytochrome P450 2U1</fullName>
    </submittedName>
</protein>
<dbReference type="GO" id="GO:0005506">
    <property type="term" value="F:iron ion binding"/>
    <property type="evidence" value="ECO:0007669"/>
    <property type="project" value="InterPro"/>
</dbReference>
<dbReference type="PRINTS" id="PR00463">
    <property type="entry name" value="EP450I"/>
</dbReference>
<gene>
    <name evidence="14" type="ORF">HOLleu_05397</name>
</gene>
<evidence type="ECO:0000313" key="14">
    <source>
        <dbReference type="EMBL" id="KAJ8046646.1"/>
    </source>
</evidence>
<evidence type="ECO:0000256" key="10">
    <source>
        <dbReference type="ARBA" id="ARBA00023004"/>
    </source>
</evidence>
<evidence type="ECO:0000256" key="7">
    <source>
        <dbReference type="ARBA" id="ARBA00022824"/>
    </source>
</evidence>
<dbReference type="Proteomes" id="UP001152320">
    <property type="component" value="Chromosome 2"/>
</dbReference>
<organism evidence="14 15">
    <name type="scientific">Holothuria leucospilota</name>
    <name type="common">Black long sea cucumber</name>
    <name type="synonym">Mertensiothuria leucospilota</name>
    <dbReference type="NCBI Taxonomy" id="206669"/>
    <lineage>
        <taxon>Eukaryota</taxon>
        <taxon>Metazoa</taxon>
        <taxon>Echinodermata</taxon>
        <taxon>Eleutherozoa</taxon>
        <taxon>Echinozoa</taxon>
        <taxon>Holothuroidea</taxon>
        <taxon>Aspidochirotacea</taxon>
        <taxon>Aspidochirotida</taxon>
        <taxon>Holothuriidae</taxon>
        <taxon>Holothuria</taxon>
    </lineage>
</organism>
<comment type="cofactor">
    <cofactor evidence="1 13">
        <name>heme</name>
        <dbReference type="ChEBI" id="CHEBI:30413"/>
    </cofactor>
</comment>
<keyword evidence="11" id="KW-0503">Monooxygenase</keyword>
<dbReference type="InterPro" id="IPR050182">
    <property type="entry name" value="Cytochrome_P450_fam2"/>
</dbReference>
<evidence type="ECO:0000256" key="9">
    <source>
        <dbReference type="ARBA" id="ARBA00023002"/>
    </source>
</evidence>
<proteinExistence type="inferred from homology"/>
<accession>A0A9Q1CJV8</accession>
<dbReference type="GO" id="GO:0005789">
    <property type="term" value="C:endoplasmic reticulum membrane"/>
    <property type="evidence" value="ECO:0007669"/>
    <property type="project" value="UniProtKB-SubCell"/>
</dbReference>
<keyword evidence="5 13" id="KW-0349">Heme</keyword>
<keyword evidence="9" id="KW-0560">Oxidoreductase</keyword>
<evidence type="ECO:0000256" key="3">
    <source>
        <dbReference type="ARBA" id="ARBA00004406"/>
    </source>
</evidence>
<dbReference type="FunFam" id="1.10.630.10:FF:000238">
    <property type="entry name" value="Cytochrome P450 2A6"/>
    <property type="match status" value="1"/>
</dbReference>
<evidence type="ECO:0000256" key="5">
    <source>
        <dbReference type="ARBA" id="ARBA00022617"/>
    </source>
</evidence>
<evidence type="ECO:0000256" key="13">
    <source>
        <dbReference type="PIRSR" id="PIRSR602401-1"/>
    </source>
</evidence>
<dbReference type="Pfam" id="PF00067">
    <property type="entry name" value="p450"/>
    <property type="match status" value="1"/>
</dbReference>
<sequence length="465" mass="53513">MGLSSSSSNAKGTKGIPPGPWNPMTILNIPTSPAENLTEMSHYYGPVFSFRMPGSPLTVVLNNYTVIREALIDNAEAFPTRVTSPLRHSWGIKGRIFYSLGEDQKVIRKFVLDGLKDFQEGILFVKVSEEARHLCEAFDKEKGKGIETTNLLTLASGNIMSILNFGQRYDYNDERILKLMESFDYLHLALKPGNPVQQYPWLYDTFLYRQLKESQEYVKKFIKEEIKSHRATLDPANPRDFIDLYLMRIKGNDPDDLFNYERAWYTIKDVFSSSSNPSAAGLQWMIALVCRHQDMQEKIYQEVQAVIGNERLPAFSDLQKMPFTHAFMMEVLRFRTVVPFGTREVIRDVVIDGYLIPKGSRIYLNYWANERDPAIWNNPSEFNPERFLTPEKKNVVKNKYNIPLGMGHRDCMGQTLANMEMFLFGTNLIQKFRLTFSPDEPEPPLRGICGTVVVCEKFKLCASRR</sequence>
<dbReference type="Gene3D" id="1.10.630.10">
    <property type="entry name" value="Cytochrome P450"/>
    <property type="match status" value="1"/>
</dbReference>
<dbReference type="OrthoDB" id="1055148at2759"/>
<dbReference type="GO" id="GO:0008395">
    <property type="term" value="F:steroid hydroxylase activity"/>
    <property type="evidence" value="ECO:0007669"/>
    <property type="project" value="TreeGrafter"/>
</dbReference>